<organism evidence="2 3">
    <name type="scientific">Dichomitus squalens</name>
    <dbReference type="NCBI Taxonomy" id="114155"/>
    <lineage>
        <taxon>Eukaryota</taxon>
        <taxon>Fungi</taxon>
        <taxon>Dikarya</taxon>
        <taxon>Basidiomycota</taxon>
        <taxon>Agaricomycotina</taxon>
        <taxon>Agaricomycetes</taxon>
        <taxon>Polyporales</taxon>
        <taxon>Polyporaceae</taxon>
        <taxon>Dichomitus</taxon>
    </lineage>
</organism>
<feature type="compositionally biased region" description="Low complexity" evidence="1">
    <location>
        <begin position="62"/>
        <end position="76"/>
    </location>
</feature>
<accession>A0A4Q9Q0H4</accession>
<keyword evidence="3" id="KW-1185">Reference proteome</keyword>
<sequence length="199" mass="22434">MGRPRPALCQRTQRTELGPSEESRYQIGPRGCTTVRFNSKTFVHGPRPSSRESLKSFHNMNAPSSPASTTASASTAVVEQVPPSLDPGASPDRHEEEEIRDEKEFTDEEEISDGIKLPMRHFEWGGNVIRKRLPIPSLPLWLSPTFVGIDDPRKLPLCWYGYHFLPHRIYKSAERIGLGAYLRENCLRLKAGDLHASQT</sequence>
<dbReference type="EMBL" id="ML145105">
    <property type="protein sequence ID" value="TBU60431.1"/>
    <property type="molecule type" value="Genomic_DNA"/>
</dbReference>
<name>A0A4Q9Q0H4_9APHY</name>
<evidence type="ECO:0000256" key="1">
    <source>
        <dbReference type="SAM" id="MobiDB-lite"/>
    </source>
</evidence>
<dbReference type="Proteomes" id="UP000292082">
    <property type="component" value="Unassembled WGS sequence"/>
</dbReference>
<evidence type="ECO:0000313" key="2">
    <source>
        <dbReference type="EMBL" id="TBU60431.1"/>
    </source>
</evidence>
<proteinExistence type="predicted"/>
<evidence type="ECO:0000313" key="3">
    <source>
        <dbReference type="Proteomes" id="UP000292082"/>
    </source>
</evidence>
<feature type="compositionally biased region" description="Basic and acidic residues" evidence="1">
    <location>
        <begin position="91"/>
        <end position="103"/>
    </location>
</feature>
<feature type="region of interest" description="Disordered" evidence="1">
    <location>
        <begin position="1"/>
        <end position="110"/>
    </location>
</feature>
<dbReference type="AlphaFoldDB" id="A0A4Q9Q0H4"/>
<gene>
    <name evidence="2" type="ORF">BD310DRAFT_1004654</name>
</gene>
<protein>
    <submittedName>
        <fullName evidence="2">Uncharacterized protein</fullName>
    </submittedName>
</protein>
<reference evidence="2 3" key="1">
    <citation type="submission" date="2019-01" db="EMBL/GenBank/DDBJ databases">
        <title>Draft genome sequences of three monokaryotic isolates of the white-rot basidiomycete fungus Dichomitus squalens.</title>
        <authorList>
            <consortium name="DOE Joint Genome Institute"/>
            <person name="Lopez S.C."/>
            <person name="Andreopoulos B."/>
            <person name="Pangilinan J."/>
            <person name="Lipzen A."/>
            <person name="Riley R."/>
            <person name="Ahrendt S."/>
            <person name="Ng V."/>
            <person name="Barry K."/>
            <person name="Daum C."/>
            <person name="Grigoriev I.V."/>
            <person name="Hilden K.S."/>
            <person name="Makela M.R."/>
            <person name="de Vries R.P."/>
        </authorList>
    </citation>
    <scope>NUCLEOTIDE SEQUENCE [LARGE SCALE GENOMIC DNA]</scope>
    <source>
        <strain evidence="2 3">CBS 464.89</strain>
    </source>
</reference>